<dbReference type="GO" id="GO:0071897">
    <property type="term" value="P:DNA biosynthetic process"/>
    <property type="evidence" value="ECO:0007669"/>
    <property type="project" value="UniProtKB-ARBA"/>
</dbReference>
<dbReference type="AlphaFoldDB" id="A0A7R8H6M2"/>
<dbReference type="Proteomes" id="UP000675881">
    <property type="component" value="Chromosome 3"/>
</dbReference>
<proteinExistence type="predicted"/>
<dbReference type="InterPro" id="IPR043128">
    <property type="entry name" value="Rev_trsase/Diguanyl_cyclase"/>
</dbReference>
<keyword evidence="2" id="KW-1185">Reference proteome</keyword>
<evidence type="ECO:0000313" key="1">
    <source>
        <dbReference type="EMBL" id="CAF2886219.1"/>
    </source>
</evidence>
<name>A0A7R8H6M2_LEPSM</name>
<dbReference type="SUPFAM" id="SSF56672">
    <property type="entry name" value="DNA/RNA polymerases"/>
    <property type="match status" value="1"/>
</dbReference>
<protein>
    <submittedName>
        <fullName evidence="1">(salmon louse) hypothetical protein</fullName>
    </submittedName>
</protein>
<accession>A0A7R8H6M2</accession>
<gene>
    <name evidence="1" type="ORF">LSAA_8052</name>
</gene>
<dbReference type="InterPro" id="IPR043502">
    <property type="entry name" value="DNA/RNA_pol_sf"/>
</dbReference>
<organism evidence="1 2">
    <name type="scientific">Lepeophtheirus salmonis</name>
    <name type="common">Salmon louse</name>
    <name type="synonym">Caligus salmonis</name>
    <dbReference type="NCBI Taxonomy" id="72036"/>
    <lineage>
        <taxon>Eukaryota</taxon>
        <taxon>Metazoa</taxon>
        <taxon>Ecdysozoa</taxon>
        <taxon>Arthropoda</taxon>
        <taxon>Crustacea</taxon>
        <taxon>Multicrustacea</taxon>
        <taxon>Hexanauplia</taxon>
        <taxon>Copepoda</taxon>
        <taxon>Siphonostomatoida</taxon>
        <taxon>Caligidae</taxon>
        <taxon>Lepeophtheirus</taxon>
    </lineage>
</organism>
<dbReference type="Gene3D" id="3.10.10.10">
    <property type="entry name" value="HIV Type 1 Reverse Transcriptase, subunit A, domain 1"/>
    <property type="match status" value="1"/>
</dbReference>
<sequence>MSFTHLQSTLELNVSSKKGRWVELDDKYRNPTTFVTPFGCFRYCRSPIGLNASGDEFRDRALQGLKGVRKVVNNILIFASNPEELLVRIKLDLVQYKEYSITLSKPKIHIGESVKYTGYIF</sequence>
<dbReference type="EMBL" id="HG994582">
    <property type="protein sequence ID" value="CAF2886219.1"/>
    <property type="molecule type" value="Genomic_DNA"/>
</dbReference>
<reference evidence="1" key="1">
    <citation type="submission" date="2021-02" db="EMBL/GenBank/DDBJ databases">
        <authorList>
            <person name="Bekaert M."/>
        </authorList>
    </citation>
    <scope>NUCLEOTIDE SEQUENCE</scope>
    <source>
        <strain evidence="1">IoA-00</strain>
    </source>
</reference>
<dbReference type="Gene3D" id="3.30.70.270">
    <property type="match status" value="1"/>
</dbReference>
<evidence type="ECO:0000313" key="2">
    <source>
        <dbReference type="Proteomes" id="UP000675881"/>
    </source>
</evidence>